<dbReference type="InterPro" id="IPR001138">
    <property type="entry name" value="Zn2Cys6_DnaBD"/>
</dbReference>
<evidence type="ECO:0000313" key="10">
    <source>
        <dbReference type="EMBL" id="KAF2170755.1"/>
    </source>
</evidence>
<feature type="region of interest" description="Disordered" evidence="7">
    <location>
        <begin position="110"/>
        <end position="139"/>
    </location>
</feature>
<evidence type="ECO:0000256" key="6">
    <source>
        <dbReference type="PROSITE-ProRule" id="PRU00042"/>
    </source>
</evidence>
<keyword evidence="1" id="KW-0479">Metal-binding</keyword>
<proteinExistence type="predicted"/>
<accession>A0A6A6CUM6</accession>
<dbReference type="Gene3D" id="3.30.160.60">
    <property type="entry name" value="Classic Zinc Finger"/>
    <property type="match status" value="1"/>
</dbReference>
<dbReference type="SMART" id="SM00355">
    <property type="entry name" value="ZnF_C2H2"/>
    <property type="match status" value="2"/>
</dbReference>
<keyword evidence="6" id="KW-0863">Zinc-finger</keyword>
<gene>
    <name evidence="10" type="ORF">M409DRAFT_51017</name>
</gene>
<dbReference type="PROSITE" id="PS00028">
    <property type="entry name" value="ZINC_FINGER_C2H2_1"/>
    <property type="match status" value="2"/>
</dbReference>
<dbReference type="Gene3D" id="4.10.240.10">
    <property type="entry name" value="Zn(2)-C6 fungal-type DNA-binding domain"/>
    <property type="match status" value="1"/>
</dbReference>
<reference evidence="10" key="1">
    <citation type="journal article" date="2020" name="Stud. Mycol.">
        <title>101 Dothideomycetes genomes: a test case for predicting lifestyles and emergence of pathogens.</title>
        <authorList>
            <person name="Haridas S."/>
            <person name="Albert R."/>
            <person name="Binder M."/>
            <person name="Bloem J."/>
            <person name="Labutti K."/>
            <person name="Salamov A."/>
            <person name="Andreopoulos B."/>
            <person name="Baker S."/>
            <person name="Barry K."/>
            <person name="Bills G."/>
            <person name="Bluhm B."/>
            <person name="Cannon C."/>
            <person name="Castanera R."/>
            <person name="Culley D."/>
            <person name="Daum C."/>
            <person name="Ezra D."/>
            <person name="Gonzalez J."/>
            <person name="Henrissat B."/>
            <person name="Kuo A."/>
            <person name="Liang C."/>
            <person name="Lipzen A."/>
            <person name="Lutzoni F."/>
            <person name="Magnuson J."/>
            <person name="Mondo S."/>
            <person name="Nolan M."/>
            <person name="Ohm R."/>
            <person name="Pangilinan J."/>
            <person name="Park H.-J."/>
            <person name="Ramirez L."/>
            <person name="Alfaro M."/>
            <person name="Sun H."/>
            <person name="Tritt A."/>
            <person name="Yoshinaga Y."/>
            <person name="Zwiers L.-H."/>
            <person name="Turgeon B."/>
            <person name="Goodwin S."/>
            <person name="Spatafora J."/>
            <person name="Crous P."/>
            <person name="Grigoriev I."/>
        </authorList>
    </citation>
    <scope>NUCLEOTIDE SEQUENCE</scope>
    <source>
        <strain evidence="10">ATCC 36951</strain>
    </source>
</reference>
<evidence type="ECO:0000256" key="1">
    <source>
        <dbReference type="ARBA" id="ARBA00022723"/>
    </source>
</evidence>
<evidence type="ECO:0000313" key="11">
    <source>
        <dbReference type="Proteomes" id="UP000799537"/>
    </source>
</evidence>
<feature type="domain" description="C2H2-type" evidence="9">
    <location>
        <begin position="13"/>
        <end position="40"/>
    </location>
</feature>
<dbReference type="SUPFAM" id="SSF57701">
    <property type="entry name" value="Zn2/Cys6 DNA-binding domain"/>
    <property type="match status" value="1"/>
</dbReference>
<dbReference type="GO" id="GO:0000981">
    <property type="term" value="F:DNA-binding transcription factor activity, RNA polymerase II-specific"/>
    <property type="evidence" value="ECO:0007669"/>
    <property type="project" value="InterPro"/>
</dbReference>
<dbReference type="InterPro" id="IPR013087">
    <property type="entry name" value="Znf_C2H2_type"/>
</dbReference>
<feature type="compositionally biased region" description="Low complexity" evidence="7">
    <location>
        <begin position="119"/>
        <end position="130"/>
    </location>
</feature>
<feature type="compositionally biased region" description="Low complexity" evidence="7">
    <location>
        <begin position="282"/>
        <end position="295"/>
    </location>
</feature>
<dbReference type="Pfam" id="PF00172">
    <property type="entry name" value="Zn_clus"/>
    <property type="match status" value="1"/>
</dbReference>
<dbReference type="EMBL" id="ML993584">
    <property type="protein sequence ID" value="KAF2170755.1"/>
    <property type="molecule type" value="Genomic_DNA"/>
</dbReference>
<feature type="region of interest" description="Disordered" evidence="7">
    <location>
        <begin position="258"/>
        <end position="296"/>
    </location>
</feature>
<sequence length="561" mass="61177">MPANTTSIKPSKHVCPDCGRPYKAAETLNRHRKNHSETSQYACSICDAAFKRKDLLDRHVQIHSGGKPAASRNRSHRACDRCSRLKTRCDNLTPCTRCSKGSHECSYKQLRSRARTDRSSASTTSSIHSSPHMTAEELSSIVGTPEEISTFDSNQSWAGNDGMVDSLWLQDPAWEWPPMVPNMSAMESEPSSLRSTLLPHVKDTIEPTFALDPALHIGKTQAPTSSPIPSGTMYDDVSFDGSNSMPWYMCQNTHFDNIPVSNHQNPSTSSSSAADHPRRAPRSQSTPTPTSNTPTLLVGEAARIAQETTIRELVALCITTSTTGTRSEPPNKWFWHAMSSKLELAFNLSGPNPSRDATVFEHFTSLFEKFFFVVGFPTPSNNSPPHLHLVMAAIGAAYAGPKAEAFHARVMDALIPALVDVALQGSSSSMTREGMFYLVQSLALLQTAMLYFGDRGALDVAVGMSKLLVGMSRRICLFDEEQEGHGASMTARLKVAYGVARLDALVACLFGTERLLMEGERGGKGKEDVIDRLLRKAAGSAAVKVGVSDDHWEATWMGSSP</sequence>
<evidence type="ECO:0000256" key="7">
    <source>
        <dbReference type="SAM" id="MobiDB-lite"/>
    </source>
</evidence>
<dbReference type="PROSITE" id="PS00463">
    <property type="entry name" value="ZN2_CY6_FUNGAL_1"/>
    <property type="match status" value="1"/>
</dbReference>
<feature type="domain" description="C2H2-type" evidence="9">
    <location>
        <begin position="41"/>
        <end position="68"/>
    </location>
</feature>
<dbReference type="PANTHER" id="PTHR47660">
    <property type="entry name" value="TRANSCRIPTION FACTOR WITH C2H2 AND ZN(2)-CYS(6) DNA BINDING DOMAIN (EUROFUNG)-RELATED-RELATED"/>
    <property type="match status" value="1"/>
</dbReference>
<dbReference type="SUPFAM" id="SSF57667">
    <property type="entry name" value="beta-beta-alpha zinc fingers"/>
    <property type="match status" value="1"/>
</dbReference>
<dbReference type="CDD" id="cd00067">
    <property type="entry name" value="GAL4"/>
    <property type="match status" value="1"/>
</dbReference>
<dbReference type="AlphaFoldDB" id="A0A6A6CUM6"/>
<keyword evidence="11" id="KW-1185">Reference proteome</keyword>
<evidence type="ECO:0008006" key="12">
    <source>
        <dbReference type="Google" id="ProtNLM"/>
    </source>
</evidence>
<evidence type="ECO:0000256" key="5">
    <source>
        <dbReference type="ARBA" id="ARBA00023242"/>
    </source>
</evidence>
<dbReference type="SMART" id="SM00066">
    <property type="entry name" value="GAL4"/>
    <property type="match status" value="1"/>
</dbReference>
<dbReference type="GO" id="GO:0008270">
    <property type="term" value="F:zinc ion binding"/>
    <property type="evidence" value="ECO:0007669"/>
    <property type="project" value="UniProtKB-KW"/>
</dbReference>
<dbReference type="RefSeq" id="XP_033671644.1">
    <property type="nucleotide sequence ID" value="XM_033811693.1"/>
</dbReference>
<dbReference type="InterPro" id="IPR036236">
    <property type="entry name" value="Znf_C2H2_sf"/>
</dbReference>
<evidence type="ECO:0000256" key="2">
    <source>
        <dbReference type="ARBA" id="ARBA00022833"/>
    </source>
</evidence>
<dbReference type="Pfam" id="PF00096">
    <property type="entry name" value="zf-C2H2"/>
    <property type="match status" value="2"/>
</dbReference>
<keyword evidence="3" id="KW-0805">Transcription regulation</keyword>
<evidence type="ECO:0000256" key="4">
    <source>
        <dbReference type="ARBA" id="ARBA00023163"/>
    </source>
</evidence>
<name>A0A6A6CUM6_ZASCE</name>
<dbReference type="InterPro" id="IPR036864">
    <property type="entry name" value="Zn2-C6_fun-type_DNA-bd_sf"/>
</dbReference>
<dbReference type="PROSITE" id="PS50048">
    <property type="entry name" value="ZN2_CY6_FUNGAL_2"/>
    <property type="match status" value="1"/>
</dbReference>
<evidence type="ECO:0000256" key="3">
    <source>
        <dbReference type="ARBA" id="ARBA00023015"/>
    </source>
</evidence>
<keyword evidence="4" id="KW-0804">Transcription</keyword>
<protein>
    <recommendedName>
        <fullName evidence="12">Zn(2)-C6 fungal-type domain-containing protein</fullName>
    </recommendedName>
</protein>
<evidence type="ECO:0000259" key="8">
    <source>
        <dbReference type="PROSITE" id="PS50048"/>
    </source>
</evidence>
<dbReference type="Proteomes" id="UP000799537">
    <property type="component" value="Unassembled WGS sequence"/>
</dbReference>
<keyword evidence="2" id="KW-0862">Zinc</keyword>
<evidence type="ECO:0000259" key="9">
    <source>
        <dbReference type="PROSITE" id="PS50157"/>
    </source>
</evidence>
<dbReference type="GeneID" id="54564965"/>
<dbReference type="PANTHER" id="PTHR47660:SF2">
    <property type="entry name" value="TRANSCRIPTION FACTOR WITH C2H2 AND ZN(2)-CYS(6) DNA BINDING DOMAIN (EUROFUNG)"/>
    <property type="match status" value="1"/>
</dbReference>
<keyword evidence="5" id="KW-0539">Nucleus</keyword>
<dbReference type="OrthoDB" id="3650126at2759"/>
<dbReference type="PROSITE" id="PS50157">
    <property type="entry name" value="ZINC_FINGER_C2H2_2"/>
    <property type="match status" value="2"/>
</dbReference>
<feature type="domain" description="Zn(2)-C6 fungal-type" evidence="8">
    <location>
        <begin position="78"/>
        <end position="107"/>
    </location>
</feature>
<organism evidence="10 11">
    <name type="scientific">Zasmidium cellare ATCC 36951</name>
    <dbReference type="NCBI Taxonomy" id="1080233"/>
    <lineage>
        <taxon>Eukaryota</taxon>
        <taxon>Fungi</taxon>
        <taxon>Dikarya</taxon>
        <taxon>Ascomycota</taxon>
        <taxon>Pezizomycotina</taxon>
        <taxon>Dothideomycetes</taxon>
        <taxon>Dothideomycetidae</taxon>
        <taxon>Mycosphaerellales</taxon>
        <taxon>Mycosphaerellaceae</taxon>
        <taxon>Zasmidium</taxon>
    </lineage>
</organism>